<feature type="region of interest" description="Disordered" evidence="1">
    <location>
        <begin position="54"/>
        <end position="81"/>
    </location>
</feature>
<evidence type="ECO:0000256" key="1">
    <source>
        <dbReference type="SAM" id="MobiDB-lite"/>
    </source>
</evidence>
<feature type="region of interest" description="Disordered" evidence="1">
    <location>
        <begin position="120"/>
        <end position="141"/>
    </location>
</feature>
<keyword evidence="3" id="KW-1185">Reference proteome</keyword>
<evidence type="ECO:0000313" key="3">
    <source>
        <dbReference type="Proteomes" id="UP001419268"/>
    </source>
</evidence>
<feature type="region of interest" description="Disordered" evidence="1">
    <location>
        <begin position="291"/>
        <end position="338"/>
    </location>
</feature>
<name>A0AAP0IA83_9MAGN</name>
<comment type="caution">
    <text evidence="2">The sequence shown here is derived from an EMBL/GenBank/DDBJ whole genome shotgun (WGS) entry which is preliminary data.</text>
</comment>
<accession>A0AAP0IA83</accession>
<feature type="compositionally biased region" description="Acidic residues" evidence="1">
    <location>
        <begin position="66"/>
        <end position="81"/>
    </location>
</feature>
<protein>
    <submittedName>
        <fullName evidence="2">Uncharacterized protein</fullName>
    </submittedName>
</protein>
<feature type="compositionally biased region" description="Acidic residues" evidence="1">
    <location>
        <begin position="325"/>
        <end position="338"/>
    </location>
</feature>
<organism evidence="2 3">
    <name type="scientific">Stephania cephalantha</name>
    <dbReference type="NCBI Taxonomy" id="152367"/>
    <lineage>
        <taxon>Eukaryota</taxon>
        <taxon>Viridiplantae</taxon>
        <taxon>Streptophyta</taxon>
        <taxon>Embryophyta</taxon>
        <taxon>Tracheophyta</taxon>
        <taxon>Spermatophyta</taxon>
        <taxon>Magnoliopsida</taxon>
        <taxon>Ranunculales</taxon>
        <taxon>Menispermaceae</taxon>
        <taxon>Menispermoideae</taxon>
        <taxon>Cissampelideae</taxon>
        <taxon>Stephania</taxon>
    </lineage>
</organism>
<sequence>MSHLGSSNNQCETSNTTLNGDKEHVEFIDENIVNNDDNVDIIDTEEDNVEIVDNVDIGDNNKESNNEDDYEDSVNDSDDGIEAIDLPKGPKEGMIFETIDEVKTSFKLYAKAKGFGARKGKEKAKAADSSHGHPKKKQKLLDNGSLIDEEKGFAPKNPKKPNVRELTVLARLVHRQVAHVICLKTGGRTWMSHYDIFLTWAVVNGVEIDLAYITVSYIYKATLKAKKRLSYAHDFCAIFDDVGLTSLPKKEYERCLNDKKDMIGKKSMPRMQYKFVDGKWINPLHSRKVSNVTTGSGKGKKAGNEKIGKGAMKNAGKESTALRDTEEEMEEEEGNEEDSLIGQDLWILLMMKEVIYQITQTSTQKKRITTQLMELMKKKMMRLLMKVLMNPLINQIMKAMI</sequence>
<dbReference type="EMBL" id="JBBNAG010000008">
    <property type="protein sequence ID" value="KAK9111512.1"/>
    <property type="molecule type" value="Genomic_DNA"/>
</dbReference>
<reference evidence="2 3" key="1">
    <citation type="submission" date="2024-01" db="EMBL/GenBank/DDBJ databases">
        <title>Genome assemblies of Stephania.</title>
        <authorList>
            <person name="Yang L."/>
        </authorList>
    </citation>
    <scope>NUCLEOTIDE SEQUENCE [LARGE SCALE GENOMIC DNA]</scope>
    <source>
        <strain evidence="2">JXDWG</strain>
        <tissue evidence="2">Leaf</tissue>
    </source>
</reference>
<dbReference type="AlphaFoldDB" id="A0AAP0IA83"/>
<proteinExistence type="predicted"/>
<dbReference type="Proteomes" id="UP001419268">
    <property type="component" value="Unassembled WGS sequence"/>
</dbReference>
<gene>
    <name evidence="2" type="ORF">Scep_019031</name>
</gene>
<evidence type="ECO:0000313" key="2">
    <source>
        <dbReference type="EMBL" id="KAK9111512.1"/>
    </source>
</evidence>